<evidence type="ECO:0000313" key="3">
    <source>
        <dbReference type="Proteomes" id="UP000245469"/>
    </source>
</evidence>
<feature type="transmembrane region" description="Helical" evidence="1">
    <location>
        <begin position="6"/>
        <end position="22"/>
    </location>
</feature>
<organism evidence="2 3">
    <name type="scientific">Quadrisphaera granulorum</name>
    <dbReference type="NCBI Taxonomy" id="317664"/>
    <lineage>
        <taxon>Bacteria</taxon>
        <taxon>Bacillati</taxon>
        <taxon>Actinomycetota</taxon>
        <taxon>Actinomycetes</taxon>
        <taxon>Kineosporiales</taxon>
        <taxon>Kineosporiaceae</taxon>
        <taxon>Quadrisphaera</taxon>
    </lineage>
</organism>
<protein>
    <submittedName>
        <fullName evidence="2">Uncharacterized protein</fullName>
    </submittedName>
</protein>
<sequence>MIGVATLVVLGAVAGVAGLLLASRRRRPAGSTAVLLGVALAFAGGFSGYFVGPKGGSGAFLTASAWAGASLGAALAIIALAVVSRTERSRSRRP</sequence>
<comment type="caution">
    <text evidence="2">The sequence shown here is derived from an EMBL/GenBank/DDBJ whole genome shotgun (WGS) entry which is preliminary data.</text>
</comment>
<keyword evidence="1" id="KW-0472">Membrane</keyword>
<evidence type="ECO:0000313" key="2">
    <source>
        <dbReference type="EMBL" id="PWJ49042.1"/>
    </source>
</evidence>
<feature type="transmembrane region" description="Helical" evidence="1">
    <location>
        <begin position="58"/>
        <end position="83"/>
    </location>
</feature>
<accession>A0A315ZUN7</accession>
<feature type="transmembrane region" description="Helical" evidence="1">
    <location>
        <begin position="34"/>
        <end position="52"/>
    </location>
</feature>
<keyword evidence="1" id="KW-1133">Transmembrane helix</keyword>
<keyword evidence="3" id="KW-1185">Reference proteome</keyword>
<reference evidence="2 3" key="1">
    <citation type="submission" date="2018-03" db="EMBL/GenBank/DDBJ databases">
        <title>Genomic Encyclopedia of Archaeal and Bacterial Type Strains, Phase II (KMG-II): from individual species to whole genera.</title>
        <authorList>
            <person name="Goeker M."/>
        </authorList>
    </citation>
    <scope>NUCLEOTIDE SEQUENCE [LARGE SCALE GENOMIC DNA]</scope>
    <source>
        <strain evidence="2 3">DSM 44889</strain>
    </source>
</reference>
<evidence type="ECO:0000256" key="1">
    <source>
        <dbReference type="SAM" id="Phobius"/>
    </source>
</evidence>
<keyword evidence="1" id="KW-0812">Transmembrane</keyword>
<dbReference type="AlphaFoldDB" id="A0A315ZUN7"/>
<dbReference type="EMBL" id="QGDQ01000027">
    <property type="protein sequence ID" value="PWJ49042.1"/>
    <property type="molecule type" value="Genomic_DNA"/>
</dbReference>
<gene>
    <name evidence="2" type="ORF">BXY45_12733</name>
</gene>
<dbReference type="Proteomes" id="UP000245469">
    <property type="component" value="Unassembled WGS sequence"/>
</dbReference>
<proteinExistence type="predicted"/>
<name>A0A315ZUN7_9ACTN</name>